<dbReference type="AlphaFoldDB" id="A0AAE4NXW6"/>
<accession>A0AAE4NXW6</accession>
<sequence length="61" mass="6949">MIIFFIFGIQPTKYHNMKTFSKLANAKLLDKKELRQITGGKICVCGRPCPDPNQPPPRECD</sequence>
<dbReference type="InterPro" id="IPR010133">
    <property type="entry name" value="Bacteriocin_signal_seq"/>
</dbReference>
<name>A0AAE4NXW6_9FLAO</name>
<comment type="caution">
    <text evidence="1">The sequence shown here is derived from an EMBL/GenBank/DDBJ whole genome shotgun (WGS) entry which is preliminary data.</text>
</comment>
<evidence type="ECO:0000313" key="1">
    <source>
        <dbReference type="EMBL" id="MDV3662908.1"/>
    </source>
</evidence>
<dbReference type="Proteomes" id="UP001189000">
    <property type="component" value="Unassembled WGS sequence"/>
</dbReference>
<evidence type="ECO:0000313" key="2">
    <source>
        <dbReference type="Proteomes" id="UP001189000"/>
    </source>
</evidence>
<reference evidence="1" key="1">
    <citation type="submission" date="2023-02" db="EMBL/GenBank/DDBJ databases">
        <title>Elizabethkingia anophelis draft genomes.</title>
        <authorList>
            <person name="Nicholson A.C."/>
            <person name="Whitney A.M."/>
            <person name="Humrighouse B.W."/>
            <person name="Villarma A."/>
            <person name="Bell M."/>
            <person name="Mcquiston J."/>
        </authorList>
    </citation>
    <scope>NUCLEOTIDE SEQUENCE</scope>
    <source>
        <strain evidence="1">B4955</strain>
    </source>
</reference>
<dbReference type="EMBL" id="NWGY01000003">
    <property type="protein sequence ID" value="MDV3662908.1"/>
    <property type="molecule type" value="Genomic_DNA"/>
</dbReference>
<organism evidence="1 2">
    <name type="scientific">Elizabethkingia anophelis</name>
    <dbReference type="NCBI Taxonomy" id="1117645"/>
    <lineage>
        <taxon>Bacteria</taxon>
        <taxon>Pseudomonadati</taxon>
        <taxon>Bacteroidota</taxon>
        <taxon>Flavobacteriia</taxon>
        <taxon>Flavobacteriales</taxon>
        <taxon>Weeksellaceae</taxon>
        <taxon>Elizabethkingia</taxon>
    </lineage>
</organism>
<proteinExistence type="predicted"/>
<protein>
    <submittedName>
        <fullName evidence="1">Bacteriocin</fullName>
    </submittedName>
</protein>
<gene>
    <name evidence="1" type="ORF">CMU51_02415</name>
</gene>
<dbReference type="NCBIfam" id="TIGR01847">
    <property type="entry name" value="bacteriocin_sig"/>
    <property type="match status" value="1"/>
</dbReference>